<dbReference type="EMBL" id="LEKV01001488">
    <property type="protein sequence ID" value="KVI07780.1"/>
    <property type="molecule type" value="Genomic_DNA"/>
</dbReference>
<dbReference type="Gene3D" id="3.90.228.10">
    <property type="match status" value="1"/>
</dbReference>
<dbReference type="Proteomes" id="UP000243975">
    <property type="component" value="Unassembled WGS sequence"/>
</dbReference>
<name>A0A103YEU3_CYNCS</name>
<organism evidence="2 3">
    <name type="scientific">Cynara cardunculus var. scolymus</name>
    <name type="common">Globe artichoke</name>
    <name type="synonym">Cynara scolymus</name>
    <dbReference type="NCBI Taxonomy" id="59895"/>
    <lineage>
        <taxon>Eukaryota</taxon>
        <taxon>Viridiplantae</taxon>
        <taxon>Streptophyta</taxon>
        <taxon>Embryophyta</taxon>
        <taxon>Tracheophyta</taxon>
        <taxon>Spermatophyta</taxon>
        <taxon>Magnoliopsida</taxon>
        <taxon>eudicotyledons</taxon>
        <taxon>Gunneridae</taxon>
        <taxon>Pentapetalae</taxon>
        <taxon>asterids</taxon>
        <taxon>campanulids</taxon>
        <taxon>Asterales</taxon>
        <taxon>Asteraceae</taxon>
        <taxon>Carduoideae</taxon>
        <taxon>Cardueae</taxon>
        <taxon>Carduinae</taxon>
        <taxon>Cynara</taxon>
    </lineage>
</organism>
<comment type="caution">
    <text evidence="2">The sequence shown here is derived from an EMBL/GenBank/DDBJ whole genome shotgun (WGS) entry which is preliminary data.</text>
</comment>
<evidence type="ECO:0000313" key="3">
    <source>
        <dbReference type="Proteomes" id="UP000243975"/>
    </source>
</evidence>
<keyword evidence="3" id="KW-1185">Reference proteome</keyword>
<dbReference type="AlphaFoldDB" id="A0A103YEU3"/>
<dbReference type="PROSITE" id="PS51059">
    <property type="entry name" value="PARP_CATALYTIC"/>
    <property type="match status" value="1"/>
</dbReference>
<sequence>MELVFLGSKQFCPSDECFDTGVDNLQNPTHYVIWNMNMNTHIYPEYSVSFKMSPSAEEPVQSQIESLAE</sequence>
<evidence type="ECO:0000259" key="1">
    <source>
        <dbReference type="PROSITE" id="PS51059"/>
    </source>
</evidence>
<reference evidence="2 3" key="1">
    <citation type="journal article" date="2016" name="Sci. Rep.">
        <title>The genome sequence of the outbreeding globe artichoke constructed de novo incorporating a phase-aware low-pass sequencing strategy of F1 progeny.</title>
        <authorList>
            <person name="Scaglione D."/>
            <person name="Reyes-Chin-Wo S."/>
            <person name="Acquadro A."/>
            <person name="Froenicke L."/>
            <person name="Portis E."/>
            <person name="Beitel C."/>
            <person name="Tirone M."/>
            <person name="Mauro R."/>
            <person name="Lo Monaco A."/>
            <person name="Mauromicale G."/>
            <person name="Faccioli P."/>
            <person name="Cattivelli L."/>
            <person name="Rieseberg L."/>
            <person name="Michelmore R."/>
            <person name="Lanteri S."/>
        </authorList>
    </citation>
    <scope>NUCLEOTIDE SEQUENCE [LARGE SCALE GENOMIC DNA]</scope>
    <source>
        <strain evidence="2">2C</strain>
    </source>
</reference>
<evidence type="ECO:0000313" key="2">
    <source>
        <dbReference type="EMBL" id="KVI07780.1"/>
    </source>
</evidence>
<dbReference type="STRING" id="59895.A0A103YEU3"/>
<dbReference type="InterPro" id="IPR044964">
    <property type="entry name" value="RCD1/SRO1-5"/>
</dbReference>
<dbReference type="PANTHER" id="PTHR32263">
    <property type="entry name" value="INACTIVE POLY [ADP-RIBOSE] POLYMERASE SRO4-RELATED"/>
    <property type="match status" value="1"/>
</dbReference>
<dbReference type="Gramene" id="KVI07780">
    <property type="protein sequence ID" value="KVI07780"/>
    <property type="gene ID" value="Ccrd_013863"/>
</dbReference>
<accession>A0A103YEU3</accession>
<dbReference type="PANTHER" id="PTHR32263:SF5">
    <property type="entry name" value="INACTIVE POLY [ADP-RIBOSE] POLYMERASE SRO1-RELATED"/>
    <property type="match status" value="1"/>
</dbReference>
<dbReference type="GO" id="GO:0003950">
    <property type="term" value="F:NAD+ poly-ADP-ribosyltransferase activity"/>
    <property type="evidence" value="ECO:0007669"/>
    <property type="project" value="InterPro"/>
</dbReference>
<dbReference type="InterPro" id="IPR012317">
    <property type="entry name" value="Poly(ADP-ribose)pol_cat_dom"/>
</dbReference>
<gene>
    <name evidence="2" type="ORF">Ccrd_013863</name>
</gene>
<feature type="domain" description="PARP catalytic" evidence="1">
    <location>
        <begin position="1"/>
        <end position="69"/>
    </location>
</feature>
<proteinExistence type="predicted"/>
<protein>
    <submittedName>
        <fullName evidence="2">Poly(ADP-ribose) polymerase, catalytic domain-containing protein</fullName>
    </submittedName>
</protein>